<dbReference type="PANTHER" id="PTHR42796:SF4">
    <property type="entry name" value="FUMARYLACETOACETATE HYDROLASE DOMAIN-CONTAINING PROTEIN 2A"/>
    <property type="match status" value="1"/>
</dbReference>
<dbReference type="InterPro" id="IPR036663">
    <property type="entry name" value="Fumarylacetoacetase_C_sf"/>
</dbReference>
<evidence type="ECO:0000313" key="7">
    <source>
        <dbReference type="Proteomes" id="UP000217154"/>
    </source>
</evidence>
<comment type="similarity">
    <text evidence="2">Belongs to the FAH family.</text>
</comment>
<dbReference type="GO" id="GO:0016787">
    <property type="term" value="F:hydrolase activity"/>
    <property type="evidence" value="ECO:0007669"/>
    <property type="project" value="UniProtKB-KW"/>
</dbReference>
<dbReference type="Pfam" id="PF01557">
    <property type="entry name" value="FAA_hydrolase"/>
    <property type="match status" value="1"/>
</dbReference>
<gene>
    <name evidence="6" type="ORF">CKY39_22490</name>
</gene>
<evidence type="ECO:0000256" key="2">
    <source>
        <dbReference type="ARBA" id="ARBA00010211"/>
    </source>
</evidence>
<evidence type="ECO:0000313" key="6">
    <source>
        <dbReference type="EMBL" id="ATA55685.1"/>
    </source>
</evidence>
<keyword evidence="4" id="KW-0378">Hydrolase</keyword>
<protein>
    <recommendedName>
        <fullName evidence="5">Fumarylacetoacetase-like C-terminal domain-containing protein</fullName>
    </recommendedName>
</protein>
<evidence type="ECO:0000256" key="4">
    <source>
        <dbReference type="ARBA" id="ARBA00022801"/>
    </source>
</evidence>
<dbReference type="EMBL" id="CP023284">
    <property type="protein sequence ID" value="ATA55685.1"/>
    <property type="molecule type" value="Genomic_DNA"/>
</dbReference>
<dbReference type="AlphaFoldDB" id="A0A250DMT1"/>
<proteinExistence type="inferred from homology"/>
<dbReference type="GO" id="GO:0019752">
    <property type="term" value="P:carboxylic acid metabolic process"/>
    <property type="evidence" value="ECO:0007669"/>
    <property type="project" value="UniProtKB-ARBA"/>
</dbReference>
<dbReference type="InterPro" id="IPR051121">
    <property type="entry name" value="FAH"/>
</dbReference>
<evidence type="ECO:0000259" key="5">
    <source>
        <dbReference type="Pfam" id="PF01557"/>
    </source>
</evidence>
<dbReference type="PANTHER" id="PTHR42796">
    <property type="entry name" value="FUMARYLACETOACETATE HYDROLASE DOMAIN-CONTAINING PROTEIN 2A-RELATED"/>
    <property type="match status" value="1"/>
</dbReference>
<evidence type="ECO:0000256" key="3">
    <source>
        <dbReference type="ARBA" id="ARBA00022723"/>
    </source>
</evidence>
<accession>A0A250DMT1</accession>
<reference evidence="6 7" key="1">
    <citation type="submission" date="2017-09" db="EMBL/GenBank/DDBJ databases">
        <title>The diverse metabolic capabilities of V. boronicumulans make it an excellent choice for continued studies on novel biodegradation.</title>
        <authorList>
            <person name="Sun S."/>
        </authorList>
    </citation>
    <scope>NUCLEOTIDE SEQUENCE [LARGE SCALE GENOMIC DNA]</scope>
    <source>
        <strain evidence="6 7">J1</strain>
    </source>
</reference>
<dbReference type="GO" id="GO:0016853">
    <property type="term" value="F:isomerase activity"/>
    <property type="evidence" value="ECO:0007669"/>
    <property type="project" value="UniProtKB-ARBA"/>
</dbReference>
<dbReference type="InterPro" id="IPR011234">
    <property type="entry name" value="Fumarylacetoacetase-like_C"/>
</dbReference>
<dbReference type="GO" id="GO:0046872">
    <property type="term" value="F:metal ion binding"/>
    <property type="evidence" value="ECO:0007669"/>
    <property type="project" value="UniProtKB-KW"/>
</dbReference>
<organism evidence="6 7">
    <name type="scientific">Variovorax boronicumulans</name>
    <dbReference type="NCBI Taxonomy" id="436515"/>
    <lineage>
        <taxon>Bacteria</taxon>
        <taxon>Pseudomonadati</taxon>
        <taxon>Pseudomonadota</taxon>
        <taxon>Betaproteobacteria</taxon>
        <taxon>Burkholderiales</taxon>
        <taxon>Comamonadaceae</taxon>
        <taxon>Variovorax</taxon>
    </lineage>
</organism>
<dbReference type="KEGG" id="vbo:CKY39_22490"/>
<dbReference type="Gene3D" id="3.90.850.10">
    <property type="entry name" value="Fumarylacetoacetase-like, C-terminal domain"/>
    <property type="match status" value="1"/>
</dbReference>
<dbReference type="FunFam" id="3.90.850.10:FF:000002">
    <property type="entry name" value="2-hydroxyhepta-2,4-diene-1,7-dioate isomerase"/>
    <property type="match status" value="1"/>
</dbReference>
<keyword evidence="3" id="KW-0479">Metal-binding</keyword>
<sequence length="273" mass="29087">MKWMSVQTPQGPRVAYIKDGALQPVDAARMQDIVEGQPWRDAGQPIPLADVKPTLPFAPRNIICIGANYRDHCIETGLAIPEKPVVFAKFSNTLAADGDAITWPEGFTEKVDWEAELGVVIGKRAQGVSEAEALSHVFGYVAANDVSARDVQLGEAQWVRGKSLDGFCPLAPTVVTRDEVTDVQSLGIRCLVNGEAVQSSNTSEMIFSVAFLIAYLSRAITLEPGDLILTGTPAGVGLGLKPPRFLKRGDVVSVEIDGLGSVTNPVHGAVARG</sequence>
<dbReference type="RefSeq" id="WP_095746020.1">
    <property type="nucleotide sequence ID" value="NZ_CP023284.1"/>
</dbReference>
<comment type="cofactor">
    <cofactor evidence="1">
        <name>Mg(2+)</name>
        <dbReference type="ChEBI" id="CHEBI:18420"/>
    </cofactor>
</comment>
<evidence type="ECO:0000256" key="1">
    <source>
        <dbReference type="ARBA" id="ARBA00001946"/>
    </source>
</evidence>
<dbReference type="SUPFAM" id="SSF56529">
    <property type="entry name" value="FAH"/>
    <property type="match status" value="1"/>
</dbReference>
<name>A0A250DMT1_9BURK</name>
<dbReference type="Proteomes" id="UP000217154">
    <property type="component" value="Chromosome"/>
</dbReference>
<feature type="domain" description="Fumarylacetoacetase-like C-terminal" evidence="5">
    <location>
        <begin position="62"/>
        <end position="266"/>
    </location>
</feature>